<dbReference type="EMBL" id="LXQA010682923">
    <property type="protein sequence ID" value="MCI65806.1"/>
    <property type="molecule type" value="Genomic_DNA"/>
</dbReference>
<name>A0A392U0A3_9FABA</name>
<dbReference type="AlphaFoldDB" id="A0A392U0A3"/>
<feature type="non-terminal residue" evidence="2">
    <location>
        <position position="59"/>
    </location>
</feature>
<accession>A0A392U0A3</accession>
<comment type="caution">
    <text evidence="2">The sequence shown here is derived from an EMBL/GenBank/DDBJ whole genome shotgun (WGS) entry which is preliminary data.</text>
</comment>
<reference evidence="2 3" key="1">
    <citation type="journal article" date="2018" name="Front. Plant Sci.">
        <title>Red Clover (Trifolium pratense) and Zigzag Clover (T. medium) - A Picture of Genomic Similarities and Differences.</title>
        <authorList>
            <person name="Dluhosova J."/>
            <person name="Istvanek J."/>
            <person name="Nedelnik J."/>
            <person name="Repkova J."/>
        </authorList>
    </citation>
    <scope>NUCLEOTIDE SEQUENCE [LARGE SCALE GENOMIC DNA]</scope>
    <source>
        <strain evidence="3">cv. 10/8</strain>
        <tissue evidence="2">Leaf</tissue>
    </source>
</reference>
<feature type="region of interest" description="Disordered" evidence="1">
    <location>
        <begin position="27"/>
        <end position="59"/>
    </location>
</feature>
<evidence type="ECO:0000313" key="2">
    <source>
        <dbReference type="EMBL" id="MCI65806.1"/>
    </source>
</evidence>
<organism evidence="2 3">
    <name type="scientific">Trifolium medium</name>
    <dbReference type="NCBI Taxonomy" id="97028"/>
    <lineage>
        <taxon>Eukaryota</taxon>
        <taxon>Viridiplantae</taxon>
        <taxon>Streptophyta</taxon>
        <taxon>Embryophyta</taxon>
        <taxon>Tracheophyta</taxon>
        <taxon>Spermatophyta</taxon>
        <taxon>Magnoliopsida</taxon>
        <taxon>eudicotyledons</taxon>
        <taxon>Gunneridae</taxon>
        <taxon>Pentapetalae</taxon>
        <taxon>rosids</taxon>
        <taxon>fabids</taxon>
        <taxon>Fabales</taxon>
        <taxon>Fabaceae</taxon>
        <taxon>Papilionoideae</taxon>
        <taxon>50 kb inversion clade</taxon>
        <taxon>NPAAA clade</taxon>
        <taxon>Hologalegina</taxon>
        <taxon>IRL clade</taxon>
        <taxon>Trifolieae</taxon>
        <taxon>Trifolium</taxon>
    </lineage>
</organism>
<dbReference type="Proteomes" id="UP000265520">
    <property type="component" value="Unassembled WGS sequence"/>
</dbReference>
<keyword evidence="3" id="KW-1185">Reference proteome</keyword>
<sequence length="59" mass="7385">MWVQMLQQQRVMLQHQQVMHRQYRDQQVQAKRHHREMMDILQQQSVQPQPPSEQEVQHQ</sequence>
<protein>
    <submittedName>
        <fullName evidence="2">Uncharacterized protein</fullName>
    </submittedName>
</protein>
<proteinExistence type="predicted"/>
<evidence type="ECO:0000313" key="3">
    <source>
        <dbReference type="Proteomes" id="UP000265520"/>
    </source>
</evidence>
<evidence type="ECO:0000256" key="1">
    <source>
        <dbReference type="SAM" id="MobiDB-lite"/>
    </source>
</evidence>